<feature type="domain" description="SSD" evidence="8">
    <location>
        <begin position="586"/>
        <end position="714"/>
    </location>
</feature>
<evidence type="ECO:0000256" key="6">
    <source>
        <dbReference type="ARBA" id="ARBA00023136"/>
    </source>
</evidence>
<dbReference type="Gene3D" id="1.20.1640.10">
    <property type="entry name" value="Multidrug efflux transporter AcrB transmembrane domain"/>
    <property type="match status" value="2"/>
</dbReference>
<keyword evidence="3" id="KW-1003">Cell membrane</keyword>
<evidence type="ECO:0000313" key="10">
    <source>
        <dbReference type="Proteomes" id="UP000198802"/>
    </source>
</evidence>
<keyword evidence="5 7" id="KW-1133">Transmembrane helix</keyword>
<comment type="subcellular location">
    <subcellularLocation>
        <location evidence="1">Cell membrane</location>
        <topology evidence="1">Multi-pass membrane protein</topology>
    </subcellularLocation>
</comment>
<dbReference type="PANTHER" id="PTHR33406:SF6">
    <property type="entry name" value="MEMBRANE PROTEIN YDGH-RELATED"/>
    <property type="match status" value="1"/>
</dbReference>
<feature type="transmembrane region" description="Helical" evidence="7">
    <location>
        <begin position="210"/>
        <end position="231"/>
    </location>
</feature>
<feature type="transmembrane region" description="Helical" evidence="7">
    <location>
        <begin position="243"/>
        <end position="262"/>
    </location>
</feature>
<proteinExistence type="inferred from homology"/>
<evidence type="ECO:0000256" key="4">
    <source>
        <dbReference type="ARBA" id="ARBA00022692"/>
    </source>
</evidence>
<feature type="transmembrane region" description="Helical" evidence="7">
    <location>
        <begin position="559"/>
        <end position="576"/>
    </location>
</feature>
<dbReference type="InterPro" id="IPR000731">
    <property type="entry name" value="SSD"/>
</dbReference>
<reference evidence="10" key="1">
    <citation type="submission" date="2015-11" db="EMBL/GenBank/DDBJ databases">
        <authorList>
            <person name="Varghese N."/>
        </authorList>
    </citation>
    <scope>NUCLEOTIDE SEQUENCE [LARGE SCALE GENOMIC DNA]</scope>
    <source>
        <strain evidence="10">DSM 45899</strain>
    </source>
</reference>
<evidence type="ECO:0000313" key="9">
    <source>
        <dbReference type="EMBL" id="CUU53710.1"/>
    </source>
</evidence>
<dbReference type="PANTHER" id="PTHR33406">
    <property type="entry name" value="MEMBRANE PROTEIN MJ1562-RELATED"/>
    <property type="match status" value="1"/>
</dbReference>
<sequence length="731" mass="76879">MERAAAVRRPARVILYLFAGLAVVLFLLGGFGGQFQAKLAEVQKNDNAAFLPGSAESTRVDKEAEKFRSEQTLPGFIVYQRVGGLTQEDRAKIAADARAFRSIRGVDPNQIAAPQFSRDGSVANVAVPLIGKRGDVEVPGDELVDVEKAVVELAKADAPDGLIVHSAGPGGLFVAFIEAFEGIDGVLLLAAGLVVIVILLVVYRSPVLWFFPLFSSIIALGVSVLIVYPLAKHDVLTLNGQSQGILFVLVIGAGTDYALLLISRYREELHAYPARLDAMIAAWRGAAPAIAASAITVVLGLLCLALGELNSNKSLGPVTAIGIACTALVMLTFLPVFLVLFGRWVFWPRIPRVDQQADLATHGAWARFAARLAGRPRLAWVSTAVILLACAGAMTTLKVDGLSTTDSFTSEPDAILGQRIYDAHFSQGAGAPAVIITNLDRQDEVVAAASKVPGVASGPGSVCVQVDYAKLARAFAADSTSIRPGADGCLPPSLQVTSVGGRIAIDATLTNRYDTPEAFETVRALRAALHPIAGADALVGGASAINYDTQQASAHDRNLIIPIVLVVILIVLGVLLRALVAPLLLIATVVLSFAATLGVSAVFFNHVFGFADSDPGFPLFAFVFLVALGIDYNIFLMTRVREETLEHGTRAGIVRGLSVTGGVITSAGVVLAATFAVLGVLPLVFLAEVGFAVAFGVLLDTIIVRSILVPALSHDIGKKIWWPSALAKGVD</sequence>
<dbReference type="InterPro" id="IPR050545">
    <property type="entry name" value="Mycobact_MmpL"/>
</dbReference>
<feature type="transmembrane region" description="Helical" evidence="7">
    <location>
        <begin position="185"/>
        <end position="203"/>
    </location>
</feature>
<dbReference type="EMBL" id="FAOZ01000001">
    <property type="protein sequence ID" value="CUU53710.1"/>
    <property type="molecule type" value="Genomic_DNA"/>
</dbReference>
<keyword evidence="10" id="KW-1185">Reference proteome</keyword>
<feature type="transmembrane region" description="Helical" evidence="7">
    <location>
        <begin position="583"/>
        <end position="604"/>
    </location>
</feature>
<keyword evidence="6 7" id="KW-0472">Membrane</keyword>
<evidence type="ECO:0000256" key="2">
    <source>
        <dbReference type="ARBA" id="ARBA00010157"/>
    </source>
</evidence>
<dbReference type="GO" id="GO:0005886">
    <property type="term" value="C:plasma membrane"/>
    <property type="evidence" value="ECO:0007669"/>
    <property type="project" value="UniProtKB-SubCell"/>
</dbReference>
<name>A0A0S4QEM5_9ACTN</name>
<dbReference type="Pfam" id="PF03176">
    <property type="entry name" value="MMPL"/>
    <property type="match status" value="2"/>
</dbReference>
<evidence type="ECO:0000256" key="5">
    <source>
        <dbReference type="ARBA" id="ARBA00022989"/>
    </source>
</evidence>
<feature type="transmembrane region" description="Helical" evidence="7">
    <location>
        <begin position="283"/>
        <end position="307"/>
    </location>
</feature>
<accession>A0A0S4QEM5</accession>
<evidence type="ECO:0000259" key="8">
    <source>
        <dbReference type="PROSITE" id="PS50156"/>
    </source>
</evidence>
<feature type="transmembrane region" description="Helical" evidence="7">
    <location>
        <begin position="319"/>
        <end position="342"/>
    </location>
</feature>
<feature type="domain" description="SSD" evidence="8">
    <location>
        <begin position="210"/>
        <end position="340"/>
    </location>
</feature>
<evidence type="ECO:0000256" key="1">
    <source>
        <dbReference type="ARBA" id="ARBA00004651"/>
    </source>
</evidence>
<protein>
    <submittedName>
        <fullName evidence="9">Putative drug exporter of the RND superfamily</fullName>
    </submittedName>
</protein>
<feature type="transmembrane region" description="Helical" evidence="7">
    <location>
        <begin position="657"/>
        <end position="685"/>
    </location>
</feature>
<keyword evidence="4 7" id="KW-0812">Transmembrane</keyword>
<dbReference type="InterPro" id="IPR004869">
    <property type="entry name" value="MMPL_dom"/>
</dbReference>
<evidence type="ECO:0000256" key="7">
    <source>
        <dbReference type="SAM" id="Phobius"/>
    </source>
</evidence>
<evidence type="ECO:0000256" key="3">
    <source>
        <dbReference type="ARBA" id="ARBA00022475"/>
    </source>
</evidence>
<feature type="transmembrane region" description="Helical" evidence="7">
    <location>
        <begin position="378"/>
        <end position="397"/>
    </location>
</feature>
<organism evidence="9 10">
    <name type="scientific">Parafrankia irregularis</name>
    <dbReference type="NCBI Taxonomy" id="795642"/>
    <lineage>
        <taxon>Bacteria</taxon>
        <taxon>Bacillati</taxon>
        <taxon>Actinomycetota</taxon>
        <taxon>Actinomycetes</taxon>
        <taxon>Frankiales</taxon>
        <taxon>Frankiaceae</taxon>
        <taxon>Parafrankia</taxon>
    </lineage>
</organism>
<comment type="similarity">
    <text evidence="2">Belongs to the resistance-nodulation-cell division (RND) (TC 2.A.6) family. MmpL subfamily.</text>
</comment>
<gene>
    <name evidence="9" type="ORF">Ga0074812_101208</name>
</gene>
<dbReference type="Proteomes" id="UP000198802">
    <property type="component" value="Unassembled WGS sequence"/>
</dbReference>
<feature type="transmembrane region" description="Helical" evidence="7">
    <location>
        <begin position="616"/>
        <end position="636"/>
    </location>
</feature>
<dbReference type="PROSITE" id="PS50156">
    <property type="entry name" value="SSD"/>
    <property type="match status" value="2"/>
</dbReference>
<dbReference type="AlphaFoldDB" id="A0A0S4QEM5"/>
<dbReference type="SUPFAM" id="SSF82866">
    <property type="entry name" value="Multidrug efflux transporter AcrB transmembrane domain"/>
    <property type="match status" value="2"/>
</dbReference>